<keyword evidence="2" id="KW-1185">Reference proteome</keyword>
<dbReference type="WBParaSite" id="nRc.2.0.1.t12287-RA">
    <property type="protein sequence ID" value="nRc.2.0.1.t12287-RA"/>
    <property type="gene ID" value="nRc.2.0.1.g12287"/>
</dbReference>
<feature type="region of interest" description="Disordered" evidence="1">
    <location>
        <begin position="1"/>
        <end position="40"/>
    </location>
</feature>
<feature type="compositionally biased region" description="Low complexity" evidence="1">
    <location>
        <begin position="1"/>
        <end position="14"/>
    </location>
</feature>
<evidence type="ECO:0000313" key="3">
    <source>
        <dbReference type="WBParaSite" id="nRc.2.0.1.t12287-RA"/>
    </source>
</evidence>
<accession>A0A915IEG2</accession>
<organism evidence="2 3">
    <name type="scientific">Romanomermis culicivorax</name>
    <name type="common">Nematode worm</name>
    <dbReference type="NCBI Taxonomy" id="13658"/>
    <lineage>
        <taxon>Eukaryota</taxon>
        <taxon>Metazoa</taxon>
        <taxon>Ecdysozoa</taxon>
        <taxon>Nematoda</taxon>
        <taxon>Enoplea</taxon>
        <taxon>Dorylaimia</taxon>
        <taxon>Mermithida</taxon>
        <taxon>Mermithoidea</taxon>
        <taxon>Mermithidae</taxon>
        <taxon>Romanomermis</taxon>
    </lineage>
</organism>
<name>A0A915IEG2_ROMCU</name>
<dbReference type="AlphaFoldDB" id="A0A915IEG2"/>
<proteinExistence type="predicted"/>
<sequence>KSGTKTETSSSTTKKLIDPKESATKAVKSAQPPEKTNDLE</sequence>
<protein>
    <submittedName>
        <fullName evidence="3">Calpastatin</fullName>
    </submittedName>
</protein>
<evidence type="ECO:0000256" key="1">
    <source>
        <dbReference type="SAM" id="MobiDB-lite"/>
    </source>
</evidence>
<dbReference type="Proteomes" id="UP000887565">
    <property type="component" value="Unplaced"/>
</dbReference>
<evidence type="ECO:0000313" key="2">
    <source>
        <dbReference type="Proteomes" id="UP000887565"/>
    </source>
</evidence>
<reference evidence="3" key="1">
    <citation type="submission" date="2022-11" db="UniProtKB">
        <authorList>
            <consortium name="WormBaseParasite"/>
        </authorList>
    </citation>
    <scope>IDENTIFICATION</scope>
</reference>